<sequence length="267" mass="31099">MKETRSLPAELFAGRTLIFQLAKNDFKKKYAGSYLGIVWAFVQPVVTVMVYWFVFGMIRSSSPRPVPFVLWLIAGLIPWFFFQDGLINGTNALLEYNYLVKKVVFRIDILPMVKVVSAVFVHLFFILVALILYTAMGCYPTVYTIQVIYYTFCIFVLVLGITYMTSSVVVFFRDLTQVINIALQVGVWMTPIMWSMEDLGITGILASILKLNPMFYIVQGYRDAFIYKIWFWQRPGMTLYFWAFTLVFWLIGTRLFRKLKIHFADVL</sequence>
<keyword evidence="11" id="KW-1185">Reference proteome</keyword>
<accession>A0ABS8EUY7</accession>
<evidence type="ECO:0000256" key="8">
    <source>
        <dbReference type="RuleBase" id="RU361157"/>
    </source>
</evidence>
<keyword evidence="5 8" id="KW-0812">Transmembrane</keyword>
<dbReference type="PANTHER" id="PTHR30413">
    <property type="entry name" value="INNER MEMBRANE TRANSPORT PERMEASE"/>
    <property type="match status" value="1"/>
</dbReference>
<comment type="similarity">
    <text evidence="2 8">Belongs to the ABC-2 integral membrane protein family.</text>
</comment>
<evidence type="ECO:0000256" key="6">
    <source>
        <dbReference type="ARBA" id="ARBA00022989"/>
    </source>
</evidence>
<reference evidence="10 11" key="1">
    <citation type="submission" date="2021-10" db="EMBL/GenBank/DDBJ databases">
        <title>Anaerobic single-cell dispensing facilitates the cultivation of human gut bacteria.</title>
        <authorList>
            <person name="Afrizal A."/>
        </authorList>
    </citation>
    <scope>NUCLEOTIDE SEQUENCE [LARGE SCALE GENOMIC DNA]</scope>
    <source>
        <strain evidence="10 11">CLA-AA-H246</strain>
    </source>
</reference>
<feature type="transmembrane region" description="Helical" evidence="8">
    <location>
        <begin position="201"/>
        <end position="219"/>
    </location>
</feature>
<keyword evidence="6 8" id="KW-1133">Transmembrane helix</keyword>
<evidence type="ECO:0000313" key="10">
    <source>
        <dbReference type="EMBL" id="MCC2148589.1"/>
    </source>
</evidence>
<gene>
    <name evidence="10" type="ORF">LKD42_04875</name>
</gene>
<evidence type="ECO:0000256" key="1">
    <source>
        <dbReference type="ARBA" id="ARBA00004651"/>
    </source>
</evidence>
<dbReference type="PANTHER" id="PTHR30413:SF10">
    <property type="entry name" value="CAPSULE POLYSACCHARIDE EXPORT INNER-MEMBRANE PROTEIN CTRC"/>
    <property type="match status" value="1"/>
</dbReference>
<evidence type="ECO:0000256" key="3">
    <source>
        <dbReference type="ARBA" id="ARBA00022448"/>
    </source>
</evidence>
<evidence type="ECO:0000256" key="7">
    <source>
        <dbReference type="ARBA" id="ARBA00023136"/>
    </source>
</evidence>
<dbReference type="Pfam" id="PF01061">
    <property type="entry name" value="ABC2_membrane"/>
    <property type="match status" value="1"/>
</dbReference>
<feature type="transmembrane region" description="Helical" evidence="8">
    <location>
        <begin position="115"/>
        <end position="135"/>
    </location>
</feature>
<evidence type="ECO:0000256" key="2">
    <source>
        <dbReference type="ARBA" id="ARBA00007783"/>
    </source>
</evidence>
<comment type="caution">
    <text evidence="10">The sequence shown here is derived from an EMBL/GenBank/DDBJ whole genome shotgun (WGS) entry which is preliminary data.</text>
</comment>
<name>A0ABS8EUY7_9FIRM</name>
<feature type="domain" description="ABC transmembrane type-2" evidence="9">
    <location>
        <begin position="35"/>
        <end position="259"/>
    </location>
</feature>
<dbReference type="PROSITE" id="PS51012">
    <property type="entry name" value="ABC_TM2"/>
    <property type="match status" value="1"/>
</dbReference>
<dbReference type="InterPro" id="IPR047817">
    <property type="entry name" value="ABC2_TM_bact-type"/>
</dbReference>
<feature type="transmembrane region" description="Helical" evidence="8">
    <location>
        <begin position="66"/>
        <end position="82"/>
    </location>
</feature>
<comment type="subcellular location">
    <subcellularLocation>
        <location evidence="1 8">Cell membrane</location>
        <topology evidence="1 8">Multi-pass membrane protein</topology>
    </subcellularLocation>
</comment>
<organism evidence="10 11">
    <name type="scientific">Hominisplanchenecus faecis</name>
    <dbReference type="NCBI Taxonomy" id="2885351"/>
    <lineage>
        <taxon>Bacteria</taxon>
        <taxon>Bacillati</taxon>
        <taxon>Bacillota</taxon>
        <taxon>Clostridia</taxon>
        <taxon>Lachnospirales</taxon>
        <taxon>Lachnospiraceae</taxon>
        <taxon>Hominisplanchenecus</taxon>
    </lineage>
</organism>
<evidence type="ECO:0000259" key="9">
    <source>
        <dbReference type="PROSITE" id="PS51012"/>
    </source>
</evidence>
<feature type="transmembrane region" description="Helical" evidence="8">
    <location>
        <begin position="239"/>
        <end position="256"/>
    </location>
</feature>
<keyword evidence="4 8" id="KW-1003">Cell membrane</keyword>
<dbReference type="RefSeq" id="WP_022119982.1">
    <property type="nucleotide sequence ID" value="NZ_JAJEQE010000010.1"/>
</dbReference>
<dbReference type="Proteomes" id="UP001299235">
    <property type="component" value="Unassembled WGS sequence"/>
</dbReference>
<feature type="transmembrane region" description="Helical" evidence="8">
    <location>
        <begin position="34"/>
        <end position="54"/>
    </location>
</feature>
<evidence type="ECO:0000256" key="5">
    <source>
        <dbReference type="ARBA" id="ARBA00022692"/>
    </source>
</evidence>
<keyword evidence="7 8" id="KW-0472">Membrane</keyword>
<feature type="transmembrane region" description="Helical" evidence="8">
    <location>
        <begin position="147"/>
        <end position="172"/>
    </location>
</feature>
<evidence type="ECO:0000313" key="11">
    <source>
        <dbReference type="Proteomes" id="UP001299235"/>
    </source>
</evidence>
<keyword evidence="3 8" id="KW-0813">Transport</keyword>
<protein>
    <recommendedName>
        <fullName evidence="8">Transport permease protein</fullName>
    </recommendedName>
</protein>
<evidence type="ECO:0000256" key="4">
    <source>
        <dbReference type="ARBA" id="ARBA00022475"/>
    </source>
</evidence>
<proteinExistence type="inferred from homology"/>
<dbReference type="EMBL" id="JAJEQE010000010">
    <property type="protein sequence ID" value="MCC2148589.1"/>
    <property type="molecule type" value="Genomic_DNA"/>
</dbReference>
<dbReference type="InterPro" id="IPR013525">
    <property type="entry name" value="ABC2_TM"/>
</dbReference>